<proteinExistence type="inferred from homology"/>
<evidence type="ECO:0000256" key="2">
    <source>
        <dbReference type="ARBA" id="ARBA00022525"/>
    </source>
</evidence>
<dbReference type="Pfam" id="PF17802">
    <property type="entry name" value="SpaA"/>
    <property type="match status" value="3"/>
</dbReference>
<comment type="similarity">
    <text evidence="1">Belongs to the serine-aspartate repeat-containing protein (SDr) family.</text>
</comment>
<dbReference type="Gene3D" id="2.60.40.10">
    <property type="entry name" value="Immunoglobulins"/>
    <property type="match status" value="3"/>
</dbReference>
<evidence type="ECO:0000256" key="4">
    <source>
        <dbReference type="SAM" id="MobiDB-lite"/>
    </source>
</evidence>
<dbReference type="InterPro" id="IPR013783">
    <property type="entry name" value="Ig-like_fold"/>
</dbReference>
<dbReference type="PANTHER" id="PTHR36108">
    <property type="entry name" value="COLOSSIN-B-RELATED"/>
    <property type="match status" value="1"/>
</dbReference>
<keyword evidence="3" id="KW-0732">Signal</keyword>
<sequence>MGATRTAGKRATMPDKRLGVAVLDKEHLQLPWRKLVKLVVFVAGFVIGSGAFLRVHAVTIKPQVDSYYAAHDDPAASDYTITNDARFDEFGAAQRFHIFTNYLTSGNSFSGNVATQEINLTSGSFNAGGGDFHDVATEQPYYFGQVDALPQSPGLNTALPGAGVTTNPFIVFGPDVKLTDNHQPDRIQVNDSDLTGMQASTVIHQVTKDPTTYLDFASEFGRLTNLSATFAAQAQTRGAVEDTAASDSNHRVYDVTGAKPSYPIVVNKAGDAGEGLAGVAFDLYNSDGTRYLDAAGKPVVLKTDDYGQARYAMPQPGTYQVKEVQAPSGYQLDTVMHQVTANQADAIYLNMTAATALGASGSLSQLIIKGISTAATSDNAGTVIINVDCSDYSLDKTYSFPNVILEDANGKQLDNEAADSRVIWNYYNVPAAAKLPSDPSGKFGDHVLKIGNDIIAGTILAPTANVVLTAHLHGMIAANSVDMNNNSSVRMPLTMRLFNGGNDITVANTKLTQEYTDFTVTKKWAPLAKYLAPYTDHYPDLQLTLTANGIATNIKLPLTTHGSSGTAVFAHLPVYEPKANAALNLSKTRLLQDWVAWKYSPYLITDLAEEKQLATLDADPSKPIKYSVTETLGASSVVATNTFIGQLTDTVNTNNQQSASLTNRQYGLQVQKFGTDSGSEPLAATFTLTKAAGGITQTDDKTATLTSNDNDTQALSPGTYTLEETQSPPGYRRDATRYHFILSQAGEWTTTDGQPLPTTAPSATGFWVTGTNLLHFKQVDPPVWQVKLIKQDDADHQPVAGATFTLSASKQTLSQADGPLTTDTQGLAKTAMDLGAGTYTLVETAAPKDYAPQTGQATITLADTGAPQVSFGGGFDATAKIDGHVITITVAERKKGQLPVTGGTGWLWPVVIGLSAALLGGGLMIRFRSGGEGR</sequence>
<evidence type="ECO:0000259" key="6">
    <source>
        <dbReference type="Pfam" id="PF17802"/>
    </source>
</evidence>
<feature type="domain" description="SpaA-like prealbumin fold" evidence="6">
    <location>
        <begin position="785"/>
        <end position="870"/>
    </location>
</feature>
<evidence type="ECO:0000313" key="7">
    <source>
        <dbReference type="EMBL" id="KRK72533.1"/>
    </source>
</evidence>
<feature type="domain" description="SpaA-like prealbumin fold" evidence="6">
    <location>
        <begin position="670"/>
        <end position="750"/>
    </location>
</feature>
<protein>
    <recommendedName>
        <fullName evidence="6">SpaA-like prealbumin fold domain-containing protein</fullName>
    </recommendedName>
</protein>
<reference evidence="7 8" key="1">
    <citation type="journal article" date="2015" name="Genome Announc.">
        <title>Expanding the biotechnology potential of lactobacilli through comparative genomics of 213 strains and associated genera.</title>
        <authorList>
            <person name="Sun Z."/>
            <person name="Harris H.M."/>
            <person name="McCann A."/>
            <person name="Guo C."/>
            <person name="Argimon S."/>
            <person name="Zhang W."/>
            <person name="Yang X."/>
            <person name="Jeffery I.B."/>
            <person name="Cooney J.C."/>
            <person name="Kagawa T.F."/>
            <person name="Liu W."/>
            <person name="Song Y."/>
            <person name="Salvetti E."/>
            <person name="Wrobel A."/>
            <person name="Rasinkangas P."/>
            <person name="Parkhill J."/>
            <person name="Rea M.C."/>
            <person name="O'Sullivan O."/>
            <person name="Ritari J."/>
            <person name="Douillard F.P."/>
            <person name="Paul Ross R."/>
            <person name="Yang R."/>
            <person name="Briner A.E."/>
            <person name="Felis G.E."/>
            <person name="de Vos W.M."/>
            <person name="Barrangou R."/>
            <person name="Klaenhammer T.R."/>
            <person name="Caufield P.W."/>
            <person name="Cui Y."/>
            <person name="Zhang H."/>
            <person name="O'Toole P.W."/>
        </authorList>
    </citation>
    <scope>NUCLEOTIDE SEQUENCE [LARGE SCALE GENOMIC DNA]</scope>
    <source>
        <strain evidence="7 8">JCM 17158</strain>
    </source>
</reference>
<feature type="region of interest" description="Disordered" evidence="4">
    <location>
        <begin position="700"/>
        <end position="732"/>
    </location>
</feature>
<dbReference type="InterPro" id="IPR041033">
    <property type="entry name" value="SpaA_PFL_dom_1"/>
</dbReference>
<dbReference type="EMBL" id="AZDJ01000022">
    <property type="protein sequence ID" value="KRK72533.1"/>
    <property type="molecule type" value="Genomic_DNA"/>
</dbReference>
<dbReference type="NCBIfam" id="TIGR01167">
    <property type="entry name" value="LPXTG_anchor"/>
    <property type="match status" value="1"/>
</dbReference>
<dbReference type="SUPFAM" id="SSF49478">
    <property type="entry name" value="Cna protein B-type domain"/>
    <property type="match status" value="1"/>
</dbReference>
<dbReference type="Proteomes" id="UP000051804">
    <property type="component" value="Unassembled WGS sequence"/>
</dbReference>
<feature type="domain" description="SpaA-like prealbumin fold" evidence="6">
    <location>
        <begin position="265"/>
        <end position="352"/>
    </location>
</feature>
<organism evidence="7 8">
    <name type="scientific">Lacticaseibacillus nasuensis JCM 17158</name>
    <dbReference type="NCBI Taxonomy" id="1291734"/>
    <lineage>
        <taxon>Bacteria</taxon>
        <taxon>Bacillati</taxon>
        <taxon>Bacillota</taxon>
        <taxon>Bacilli</taxon>
        <taxon>Lactobacillales</taxon>
        <taxon>Lactobacillaceae</taxon>
        <taxon>Lacticaseibacillus</taxon>
    </lineage>
</organism>
<feature type="transmembrane region" description="Helical" evidence="5">
    <location>
        <begin position="35"/>
        <end position="53"/>
    </location>
</feature>
<name>A0A0R1JM74_9LACO</name>
<evidence type="ECO:0000256" key="5">
    <source>
        <dbReference type="SAM" id="Phobius"/>
    </source>
</evidence>
<gene>
    <name evidence="7" type="ORF">FD02_GL001506</name>
</gene>
<dbReference type="AlphaFoldDB" id="A0A0R1JM74"/>
<keyword evidence="8" id="KW-1185">Reference proteome</keyword>
<dbReference type="STRING" id="1291734.FD02_GL001506"/>
<keyword evidence="5" id="KW-1133">Transmembrane helix</keyword>
<keyword evidence="2" id="KW-0964">Secreted</keyword>
<evidence type="ECO:0000256" key="3">
    <source>
        <dbReference type="ARBA" id="ARBA00022729"/>
    </source>
</evidence>
<feature type="compositionally biased region" description="Polar residues" evidence="4">
    <location>
        <begin position="703"/>
        <end position="728"/>
    </location>
</feature>
<comment type="caution">
    <text evidence="7">The sequence shown here is derived from an EMBL/GenBank/DDBJ whole genome shotgun (WGS) entry which is preliminary data.</text>
</comment>
<keyword evidence="5" id="KW-0812">Transmembrane</keyword>
<dbReference type="PATRIC" id="fig|1291734.4.peg.1549"/>
<evidence type="ECO:0000313" key="8">
    <source>
        <dbReference type="Proteomes" id="UP000051804"/>
    </source>
</evidence>
<evidence type="ECO:0000256" key="1">
    <source>
        <dbReference type="ARBA" id="ARBA00007257"/>
    </source>
</evidence>
<accession>A0A0R1JM74</accession>
<dbReference type="PANTHER" id="PTHR36108:SF13">
    <property type="entry name" value="COLOSSIN-B-RELATED"/>
    <property type="match status" value="1"/>
</dbReference>
<feature type="transmembrane region" description="Helical" evidence="5">
    <location>
        <begin position="906"/>
        <end position="925"/>
    </location>
</feature>
<keyword evidence="5" id="KW-0472">Membrane</keyword>